<dbReference type="Pfam" id="PF03145">
    <property type="entry name" value="Sina_TRAF"/>
    <property type="match status" value="1"/>
</dbReference>
<dbReference type="Proteomes" id="UP000037510">
    <property type="component" value="Unassembled WGS sequence"/>
</dbReference>
<comment type="domain">
    <text evidence="5">The RING-type zinc finger domain is essential for ubiquitin ligase activity.</text>
</comment>
<keyword evidence="3 5" id="KW-0863">Zinc-finger</keyword>
<comment type="pathway">
    <text evidence="5">Protein modification; protein ubiquitination.</text>
</comment>
<dbReference type="PANTHER" id="PTHR45877:SF2">
    <property type="entry name" value="E3 UBIQUITIN-PROTEIN LIGASE SINA-RELATED"/>
    <property type="match status" value="1"/>
</dbReference>
<gene>
    <name evidence="7" type="ORF">OBRU01_23423</name>
</gene>
<comment type="similarity">
    <text evidence="1 5">Belongs to the SINA (Seven in absentia) family.</text>
</comment>
<evidence type="ECO:0000313" key="7">
    <source>
        <dbReference type="EMBL" id="KOB64913.1"/>
    </source>
</evidence>
<evidence type="ECO:0000256" key="4">
    <source>
        <dbReference type="ARBA" id="ARBA00022833"/>
    </source>
</evidence>
<name>A0A0L7KNM2_OPEBR</name>
<keyword evidence="4 5" id="KW-0862">Zinc</keyword>
<dbReference type="EMBL" id="JTDY01007829">
    <property type="protein sequence ID" value="KOB64913.1"/>
    <property type="molecule type" value="Genomic_DNA"/>
</dbReference>
<evidence type="ECO:0000256" key="1">
    <source>
        <dbReference type="ARBA" id="ARBA00009119"/>
    </source>
</evidence>
<evidence type="ECO:0000313" key="8">
    <source>
        <dbReference type="Proteomes" id="UP000037510"/>
    </source>
</evidence>
<reference evidence="7 8" key="1">
    <citation type="journal article" date="2015" name="Genome Biol. Evol.">
        <title>The genome of winter moth (Operophtera brumata) provides a genomic perspective on sexual dimorphism and phenology.</title>
        <authorList>
            <person name="Derks M.F."/>
            <person name="Smit S."/>
            <person name="Salis L."/>
            <person name="Schijlen E."/>
            <person name="Bossers A."/>
            <person name="Mateman C."/>
            <person name="Pijl A.S."/>
            <person name="de Ridder D."/>
            <person name="Groenen M.A."/>
            <person name="Visser M.E."/>
            <person name="Megens H.J."/>
        </authorList>
    </citation>
    <scope>NUCLEOTIDE SEQUENCE [LARGE SCALE GENOMIC DNA]</scope>
    <source>
        <strain evidence="7">WM2013NL</strain>
        <tissue evidence="7">Head and thorax</tissue>
    </source>
</reference>
<dbReference type="GO" id="GO:0008270">
    <property type="term" value="F:zinc ion binding"/>
    <property type="evidence" value="ECO:0007669"/>
    <property type="project" value="UniProtKB-KW"/>
</dbReference>
<feature type="non-terminal residue" evidence="7">
    <location>
        <position position="311"/>
    </location>
</feature>
<sequence length="311" mass="35719">MADFTFLDKIMRGEDAGLIPTLSEFWVHINAFVDRKCCQQLGLPSGTLQYAKISSKVLKCLSYFKPPHPKHFTTKIQAWQNGKRRIIAEKLQIFNCARGHATCMECMQHHRPCGNCGAVITDRRNITMEEYVLETFHPEHRGDVDTEMFLELHNMRGIKRLQLIKIGTFNFVSHIIVSEKDNKIYIAVQLLGTKSSAAKWNYAIHVYNRGERRRKYQFVDKCFSAGECIEDIVRANSCAVLPLDHAKTFIHNGTMAYKFVIKKEGYTMEEREPSYTGRGGRGWMAVCDLSAFFEIYIDYGVACLHKNGGHY</sequence>
<organism evidence="7 8">
    <name type="scientific">Operophtera brumata</name>
    <name type="common">Winter moth</name>
    <name type="synonym">Phalaena brumata</name>
    <dbReference type="NCBI Taxonomy" id="104452"/>
    <lineage>
        <taxon>Eukaryota</taxon>
        <taxon>Metazoa</taxon>
        <taxon>Ecdysozoa</taxon>
        <taxon>Arthropoda</taxon>
        <taxon>Hexapoda</taxon>
        <taxon>Insecta</taxon>
        <taxon>Pterygota</taxon>
        <taxon>Neoptera</taxon>
        <taxon>Endopterygota</taxon>
        <taxon>Lepidoptera</taxon>
        <taxon>Glossata</taxon>
        <taxon>Ditrysia</taxon>
        <taxon>Geometroidea</taxon>
        <taxon>Geometridae</taxon>
        <taxon>Larentiinae</taxon>
        <taxon>Operophtera</taxon>
    </lineage>
</organism>
<dbReference type="InterPro" id="IPR018121">
    <property type="entry name" value="7-in-absentia-prot_TRAF-dom"/>
</dbReference>
<comment type="caution">
    <text evidence="7">The sequence shown here is derived from an EMBL/GenBank/DDBJ whole genome shotgun (WGS) entry which is preliminary data.</text>
</comment>
<comment type="function">
    <text evidence="5">E3 ubiquitin-protein ligase that mediates ubiquitination and subsequent proteasomal degradation of target proteins. E3 ubiquitin ligases accept ubiquitin from an E2 ubiquitin-conjugating enzyme in the form of a thioester and then directly transfers the ubiquitin to targeted substrates.</text>
</comment>
<comment type="catalytic activity">
    <reaction evidence="5">
        <text>S-ubiquitinyl-[E2 ubiquitin-conjugating enzyme]-L-cysteine + [acceptor protein]-L-lysine = [E2 ubiquitin-conjugating enzyme]-L-cysteine + N(6)-ubiquitinyl-[acceptor protein]-L-lysine.</text>
        <dbReference type="EC" id="2.3.2.27"/>
    </reaction>
</comment>
<dbReference type="AlphaFoldDB" id="A0A0L7KNM2"/>
<dbReference type="GO" id="GO:0005737">
    <property type="term" value="C:cytoplasm"/>
    <property type="evidence" value="ECO:0007669"/>
    <property type="project" value="InterPro"/>
</dbReference>
<dbReference type="GO" id="GO:0031624">
    <property type="term" value="F:ubiquitin conjugating enzyme binding"/>
    <property type="evidence" value="ECO:0007669"/>
    <property type="project" value="TreeGrafter"/>
</dbReference>
<dbReference type="InterPro" id="IPR008974">
    <property type="entry name" value="TRAF-like"/>
</dbReference>
<dbReference type="GO" id="GO:0043161">
    <property type="term" value="P:proteasome-mediated ubiquitin-dependent protein catabolic process"/>
    <property type="evidence" value="ECO:0007669"/>
    <property type="project" value="TreeGrafter"/>
</dbReference>
<accession>A0A0L7KNM2</accession>
<evidence type="ECO:0000256" key="2">
    <source>
        <dbReference type="ARBA" id="ARBA00022723"/>
    </source>
</evidence>
<dbReference type="Gene3D" id="2.60.210.10">
    <property type="entry name" value="Apoptosis, Tumor Necrosis Factor Receptor Associated Protein 2, Chain A"/>
    <property type="match status" value="1"/>
</dbReference>
<dbReference type="GO" id="GO:0061630">
    <property type="term" value="F:ubiquitin protein ligase activity"/>
    <property type="evidence" value="ECO:0007669"/>
    <property type="project" value="UniProtKB-EC"/>
</dbReference>
<comment type="domain">
    <text evidence="5">The SBD domain (substrate-binding domain) mediates the interaction with substrate proteins. It is related to the TRAF family.</text>
</comment>
<evidence type="ECO:0000256" key="5">
    <source>
        <dbReference type="RuleBase" id="RU201113"/>
    </source>
</evidence>
<evidence type="ECO:0000256" key="3">
    <source>
        <dbReference type="ARBA" id="ARBA00022771"/>
    </source>
</evidence>
<feature type="domain" description="Seven-in-absentia protein TRAF-like" evidence="6">
    <location>
        <begin position="178"/>
        <end position="258"/>
    </location>
</feature>
<keyword evidence="2 5" id="KW-0479">Metal-binding</keyword>
<dbReference type="EC" id="2.3.2.27" evidence="5"/>
<keyword evidence="8" id="KW-1185">Reference proteome</keyword>
<evidence type="ECO:0000259" key="6">
    <source>
        <dbReference type="Pfam" id="PF03145"/>
    </source>
</evidence>
<proteinExistence type="inferred from homology"/>
<dbReference type="PANTHER" id="PTHR45877">
    <property type="entry name" value="E3 UBIQUITIN-PROTEIN LIGASE SIAH2"/>
    <property type="match status" value="1"/>
</dbReference>
<dbReference type="InterPro" id="IPR004162">
    <property type="entry name" value="SINA-like_animal"/>
</dbReference>
<keyword evidence="5" id="KW-0833">Ubl conjugation pathway</keyword>
<protein>
    <recommendedName>
        <fullName evidence="5">E3 ubiquitin-protein ligase</fullName>
        <ecNumber evidence="5">2.3.2.27</ecNumber>
    </recommendedName>
</protein>